<dbReference type="GO" id="GO:0005829">
    <property type="term" value="C:cytosol"/>
    <property type="evidence" value="ECO:0007669"/>
    <property type="project" value="TreeGrafter"/>
</dbReference>
<accession>A0A1H4AIR7</accession>
<sequence length="126" mass="13696">MIKQVETVKAPAAVGPYSQAVISKGQVYCSGMLPLNPESGNIPGSTVEEQTKQVLENITALLQELELNLEDVIKTTIFLDSIDTFQQVNQIYGEYFSNHKPARSCVEVAAIPKGALVEIEGIAQMD</sequence>
<protein>
    <submittedName>
        <fullName evidence="3">2-iminobutanoate/2-iminopropanoate deaminase</fullName>
    </submittedName>
</protein>
<dbReference type="PANTHER" id="PTHR11803">
    <property type="entry name" value="2-IMINOBUTANOATE/2-IMINOPROPANOATE DEAMINASE RIDA"/>
    <property type="match status" value="1"/>
</dbReference>
<evidence type="ECO:0000313" key="3">
    <source>
        <dbReference type="EMBL" id="SEA35512.1"/>
    </source>
</evidence>
<keyword evidence="2" id="KW-0175">Coiled coil</keyword>
<proteinExistence type="inferred from homology"/>
<dbReference type="SUPFAM" id="SSF55298">
    <property type="entry name" value="YjgF-like"/>
    <property type="match status" value="1"/>
</dbReference>
<dbReference type="InterPro" id="IPR035959">
    <property type="entry name" value="RutC-like_sf"/>
</dbReference>
<dbReference type="PANTHER" id="PTHR11803:SF58">
    <property type="entry name" value="PROTEIN HMF1-RELATED"/>
    <property type="match status" value="1"/>
</dbReference>
<evidence type="ECO:0000256" key="1">
    <source>
        <dbReference type="ARBA" id="ARBA00010552"/>
    </source>
</evidence>
<dbReference type="Proteomes" id="UP000198584">
    <property type="component" value="Unassembled WGS sequence"/>
</dbReference>
<dbReference type="GO" id="GO:0019239">
    <property type="term" value="F:deaminase activity"/>
    <property type="evidence" value="ECO:0007669"/>
    <property type="project" value="TreeGrafter"/>
</dbReference>
<dbReference type="RefSeq" id="WP_093043622.1">
    <property type="nucleotide sequence ID" value="NZ_FNQR01000004.1"/>
</dbReference>
<organism evidence="3 4">
    <name type="scientific">Thalassobacillus cyri</name>
    <dbReference type="NCBI Taxonomy" id="571932"/>
    <lineage>
        <taxon>Bacteria</taxon>
        <taxon>Bacillati</taxon>
        <taxon>Bacillota</taxon>
        <taxon>Bacilli</taxon>
        <taxon>Bacillales</taxon>
        <taxon>Bacillaceae</taxon>
        <taxon>Thalassobacillus</taxon>
    </lineage>
</organism>
<comment type="similarity">
    <text evidence="1">Belongs to the RutC family.</text>
</comment>
<feature type="coiled-coil region" evidence="2">
    <location>
        <begin position="48"/>
        <end position="75"/>
    </location>
</feature>
<evidence type="ECO:0000313" key="4">
    <source>
        <dbReference type="Proteomes" id="UP000198584"/>
    </source>
</evidence>
<dbReference type="Pfam" id="PF01042">
    <property type="entry name" value="Ribonuc_L-PSP"/>
    <property type="match status" value="1"/>
</dbReference>
<dbReference type="AlphaFoldDB" id="A0A1H4AIR7"/>
<dbReference type="InterPro" id="IPR006056">
    <property type="entry name" value="RidA"/>
</dbReference>
<reference evidence="3 4" key="1">
    <citation type="submission" date="2016-10" db="EMBL/GenBank/DDBJ databases">
        <authorList>
            <person name="de Groot N.N."/>
        </authorList>
    </citation>
    <scope>NUCLEOTIDE SEQUENCE [LARGE SCALE GENOMIC DNA]</scope>
    <source>
        <strain evidence="3 4">CCM7597</strain>
    </source>
</reference>
<keyword evidence="4" id="KW-1185">Reference proteome</keyword>
<name>A0A1H4AIR7_9BACI</name>
<dbReference type="EMBL" id="FNQR01000004">
    <property type="protein sequence ID" value="SEA35512.1"/>
    <property type="molecule type" value="Genomic_DNA"/>
</dbReference>
<dbReference type="CDD" id="cd00448">
    <property type="entry name" value="YjgF_YER057c_UK114_family"/>
    <property type="match status" value="1"/>
</dbReference>
<dbReference type="InterPro" id="IPR006175">
    <property type="entry name" value="YjgF/YER057c/UK114"/>
</dbReference>
<dbReference type="NCBIfam" id="TIGR00004">
    <property type="entry name" value="Rid family detoxifying hydrolase"/>
    <property type="match status" value="1"/>
</dbReference>
<evidence type="ECO:0000256" key="2">
    <source>
        <dbReference type="SAM" id="Coils"/>
    </source>
</evidence>
<dbReference type="Gene3D" id="3.30.1330.40">
    <property type="entry name" value="RutC-like"/>
    <property type="match status" value="1"/>
</dbReference>
<dbReference type="OrthoDB" id="9803101at2"/>
<dbReference type="STRING" id="571932.SAMN05421743_104103"/>
<dbReference type="FunFam" id="3.30.1330.40:FF:000001">
    <property type="entry name" value="L-PSP family endoribonuclease"/>
    <property type="match status" value="1"/>
</dbReference>
<gene>
    <name evidence="3" type="ORF">SAMN05421743_104103</name>
</gene>